<name>A0A1I5C2I4_9FLAO</name>
<keyword evidence="2" id="KW-1185">Reference proteome</keyword>
<protein>
    <submittedName>
        <fullName evidence="1">Uncharacterized protein</fullName>
    </submittedName>
</protein>
<organism evidence="1 2">
    <name type="scientific">Salegentibacter flavus</name>
    <dbReference type="NCBI Taxonomy" id="287099"/>
    <lineage>
        <taxon>Bacteria</taxon>
        <taxon>Pseudomonadati</taxon>
        <taxon>Bacteroidota</taxon>
        <taxon>Flavobacteriia</taxon>
        <taxon>Flavobacteriales</taxon>
        <taxon>Flavobacteriaceae</taxon>
        <taxon>Salegentibacter</taxon>
    </lineage>
</organism>
<sequence>MLICPAVPIAIGMIRHLIRPGERHTGLDPVSHPEASGVEITLSF</sequence>
<reference evidence="1 2" key="1">
    <citation type="submission" date="2016-10" db="EMBL/GenBank/DDBJ databases">
        <authorList>
            <person name="de Groot N.N."/>
        </authorList>
    </citation>
    <scope>NUCLEOTIDE SEQUENCE [LARGE SCALE GENOMIC DNA]</scope>
    <source>
        <strain evidence="1 2">DSM 17794</strain>
    </source>
</reference>
<evidence type="ECO:0000313" key="2">
    <source>
        <dbReference type="Proteomes" id="UP000199153"/>
    </source>
</evidence>
<dbReference type="EMBL" id="FOVL01000018">
    <property type="protein sequence ID" value="SFN80881.1"/>
    <property type="molecule type" value="Genomic_DNA"/>
</dbReference>
<dbReference type="STRING" id="287099.SAMN05660413_02673"/>
<gene>
    <name evidence="1" type="ORF">SAMN05660413_02673</name>
</gene>
<evidence type="ECO:0000313" key="1">
    <source>
        <dbReference type="EMBL" id="SFN80881.1"/>
    </source>
</evidence>
<dbReference type="Proteomes" id="UP000199153">
    <property type="component" value="Unassembled WGS sequence"/>
</dbReference>
<dbReference type="AlphaFoldDB" id="A0A1I5C2I4"/>
<accession>A0A1I5C2I4</accession>
<proteinExistence type="predicted"/>